<comment type="caution">
    <text evidence="2">The sequence shown here is derived from an EMBL/GenBank/DDBJ whole genome shotgun (WGS) entry which is preliminary data.</text>
</comment>
<dbReference type="PANTHER" id="PTHR45871">
    <property type="entry name" value="N-ACETYLGLUCOSAMINYL-PHOSPHATIDYLINOSITOL BIOSYNTHETIC PROTEIN"/>
    <property type="match status" value="1"/>
</dbReference>
<proteinExistence type="predicted"/>
<dbReference type="Pfam" id="PF13439">
    <property type="entry name" value="Glyco_transf_4"/>
    <property type="match status" value="1"/>
</dbReference>
<evidence type="ECO:0000313" key="2">
    <source>
        <dbReference type="EMBL" id="KKS30875.1"/>
    </source>
</evidence>
<dbReference type="SUPFAM" id="SSF53756">
    <property type="entry name" value="UDP-Glycosyltransferase/glycogen phosphorylase"/>
    <property type="match status" value="1"/>
</dbReference>
<dbReference type="InterPro" id="IPR028098">
    <property type="entry name" value="Glyco_trans_4-like_N"/>
</dbReference>
<sequence length="350" mass="41137">MPHQPYRSITKHKLLFLCRFFWPHIGGVETHVLQLSTELIKRGFDITIITEQHNSGIPLTDEKSGIHIFRIPQESVKNKWAMWIWMYQHISLINSADIVHAHDVMWWYWPFRFLFLHKRAYTTFHGYEGANEPHLGAVFSRKLSESLSRKTICVGDWMRKWYHTNPHAVAYGAATCSPASFSQVKPNSAVFIGRLSEDTGILAYIRAVQFLKGKFTLDIFGEGPLKQEVLKLIYDSPFISYQEETSHPEKELMHHRYAFVSRYLSMIEAQQIGRLVFAQWDTAIKHDYLRSFPTADCIKTFHNPKELMKMLEDIQKNGEKEKLFIKKAQTWALLQRWTTIADLYEELWKK</sequence>
<evidence type="ECO:0000259" key="1">
    <source>
        <dbReference type="Pfam" id="PF13439"/>
    </source>
</evidence>
<dbReference type="GO" id="GO:0016740">
    <property type="term" value="F:transferase activity"/>
    <property type="evidence" value="ECO:0007669"/>
    <property type="project" value="UniProtKB-KW"/>
</dbReference>
<evidence type="ECO:0000313" key="3">
    <source>
        <dbReference type="Proteomes" id="UP000034160"/>
    </source>
</evidence>
<gene>
    <name evidence="2" type="ORF">UU93_C0029G0007</name>
</gene>
<keyword evidence="2" id="KW-0808">Transferase</keyword>
<dbReference type="Proteomes" id="UP000034160">
    <property type="component" value="Unassembled WGS sequence"/>
</dbReference>
<organism evidence="2 3">
    <name type="scientific">Candidatus Amesbacteria bacterium GW2011_GWA2_42_12</name>
    <dbReference type="NCBI Taxonomy" id="1618356"/>
    <lineage>
        <taxon>Bacteria</taxon>
        <taxon>Candidatus Amesiibacteriota</taxon>
    </lineage>
</organism>
<protein>
    <submittedName>
        <fullName evidence="2">Glycosyltransferase, group 1 family protein</fullName>
    </submittedName>
</protein>
<dbReference type="CDD" id="cd03801">
    <property type="entry name" value="GT4_PimA-like"/>
    <property type="match status" value="1"/>
</dbReference>
<dbReference type="STRING" id="1618356.UU93_C0029G0007"/>
<reference evidence="2 3" key="1">
    <citation type="journal article" date="2015" name="Nature">
        <title>rRNA introns, odd ribosomes, and small enigmatic genomes across a large radiation of phyla.</title>
        <authorList>
            <person name="Brown C.T."/>
            <person name="Hug L.A."/>
            <person name="Thomas B.C."/>
            <person name="Sharon I."/>
            <person name="Castelle C.J."/>
            <person name="Singh A."/>
            <person name="Wilkins M.J."/>
            <person name="Williams K.H."/>
            <person name="Banfield J.F."/>
        </authorList>
    </citation>
    <scope>NUCLEOTIDE SEQUENCE [LARGE SCALE GENOMIC DNA]</scope>
</reference>
<dbReference type="AlphaFoldDB" id="A0A0G0Y255"/>
<name>A0A0G0Y255_9BACT</name>
<accession>A0A0G0Y255</accession>
<dbReference type="PANTHER" id="PTHR45871:SF1">
    <property type="entry name" value="PHOSPHATIDYLINOSITOL N-ACETYLGLUCOSAMINYLTRANSFERASE SUBUNIT A"/>
    <property type="match status" value="1"/>
</dbReference>
<feature type="domain" description="Glycosyltransferase subfamily 4-like N-terminal" evidence="1">
    <location>
        <begin position="25"/>
        <end position="164"/>
    </location>
</feature>
<dbReference type="EMBL" id="LCCN01000029">
    <property type="protein sequence ID" value="KKS30875.1"/>
    <property type="molecule type" value="Genomic_DNA"/>
</dbReference>
<dbReference type="Gene3D" id="3.40.50.2000">
    <property type="entry name" value="Glycogen Phosphorylase B"/>
    <property type="match status" value="2"/>
</dbReference>